<feature type="transmembrane region" description="Helical" evidence="2">
    <location>
        <begin position="112"/>
        <end position="131"/>
    </location>
</feature>
<dbReference type="RefSeq" id="WP_053838494.1">
    <property type="nucleotide sequence ID" value="NZ_CP076251.1"/>
</dbReference>
<dbReference type="Proteomes" id="UP000045978">
    <property type="component" value="Unassembled WGS sequence"/>
</dbReference>
<evidence type="ECO:0000313" key="4">
    <source>
        <dbReference type="Proteomes" id="UP000045978"/>
    </source>
</evidence>
<evidence type="ECO:0000256" key="1">
    <source>
        <dbReference type="SAM" id="MobiDB-lite"/>
    </source>
</evidence>
<gene>
    <name evidence="3" type="ORF">XTPLMG730_2353</name>
</gene>
<evidence type="ECO:0000313" key="3">
    <source>
        <dbReference type="EMBL" id="CTP89079.1"/>
    </source>
</evidence>
<evidence type="ECO:0008006" key="5">
    <source>
        <dbReference type="Google" id="ProtNLM"/>
    </source>
</evidence>
<dbReference type="AlphaFoldDB" id="A0A0K2ZY49"/>
<sequence length="189" mass="21123">MNQQDSFNPYQAPDAALQTTTMPPPPGETLWRDGDDLLCLRYTQFPAHCVKCGVALRNDELKKRTFYWHAPGWYVLILVSVVIYAMAALIARKRSSHVLGMCAEHRRRRNRFVLLTAAAFVVAPLLGVAVGDEAGRWLGLGLFLVMLVVGLLGARILVPRHMDERYARYKGVAPAFLARLPALPAALRR</sequence>
<keyword evidence="2" id="KW-0812">Transmembrane</keyword>
<keyword evidence="2" id="KW-0472">Membrane</keyword>
<accession>A0A0K2ZY49</accession>
<keyword evidence="2" id="KW-1133">Transmembrane helix</keyword>
<evidence type="ECO:0000256" key="2">
    <source>
        <dbReference type="SAM" id="Phobius"/>
    </source>
</evidence>
<proteinExistence type="predicted"/>
<organism evidence="3 4">
    <name type="scientific">Xanthomonas graminis pv. phlei</name>
    <dbReference type="NCBI Taxonomy" id="487906"/>
    <lineage>
        <taxon>Bacteria</taxon>
        <taxon>Pseudomonadati</taxon>
        <taxon>Pseudomonadota</taxon>
        <taxon>Gammaproteobacteria</taxon>
        <taxon>Lysobacterales</taxon>
        <taxon>Lysobacteraceae</taxon>
        <taxon>Xanthomonas</taxon>
        <taxon>Xanthomonas translucens group</taxon>
        <taxon>Xanthomonas graminis</taxon>
    </lineage>
</organism>
<feature type="region of interest" description="Disordered" evidence="1">
    <location>
        <begin position="1"/>
        <end position="25"/>
    </location>
</feature>
<feature type="transmembrane region" description="Helical" evidence="2">
    <location>
        <begin position="72"/>
        <end position="91"/>
    </location>
</feature>
<protein>
    <recommendedName>
        <fullName evidence="5">Transmembrane protein</fullName>
    </recommendedName>
</protein>
<feature type="transmembrane region" description="Helical" evidence="2">
    <location>
        <begin position="137"/>
        <end position="158"/>
    </location>
</feature>
<dbReference type="EMBL" id="CXOJ01000053">
    <property type="protein sequence ID" value="CTP89079.1"/>
    <property type="molecule type" value="Genomic_DNA"/>
</dbReference>
<name>A0A0K2ZY49_9XANT</name>
<reference evidence="3 4" key="1">
    <citation type="submission" date="2015-07" db="EMBL/GenBank/DDBJ databases">
        <authorList>
            <person name="Noorani M."/>
        </authorList>
    </citation>
    <scope>NUCLEOTIDE SEQUENCE [LARGE SCALE GENOMIC DNA]</scope>
    <source>
        <strain evidence="3">LMG730</strain>
    </source>
</reference>